<reference evidence="2 3" key="1">
    <citation type="submission" date="2020-08" db="EMBL/GenBank/DDBJ databases">
        <title>Genomic Encyclopedia of Type Strains, Phase III (KMG-III): the genomes of soil and plant-associated and newly described type strains.</title>
        <authorList>
            <person name="Whitman W."/>
        </authorList>
    </citation>
    <scope>NUCLEOTIDE SEQUENCE [LARGE SCALE GENOMIC DNA]</scope>
    <source>
        <strain evidence="2 3">CECT 7247</strain>
    </source>
</reference>
<feature type="region of interest" description="Disordered" evidence="1">
    <location>
        <begin position="321"/>
        <end position="340"/>
    </location>
</feature>
<evidence type="ECO:0000256" key="1">
    <source>
        <dbReference type="SAM" id="MobiDB-lite"/>
    </source>
</evidence>
<keyword evidence="3" id="KW-1185">Reference proteome</keyword>
<protein>
    <recommendedName>
        <fullName evidence="4">Type 4b pilus protein PilO2</fullName>
    </recommendedName>
</protein>
<proteinExistence type="predicted"/>
<organism evidence="2 3">
    <name type="scientific">Roseateles terrae</name>
    <dbReference type="NCBI Taxonomy" id="431060"/>
    <lineage>
        <taxon>Bacteria</taxon>
        <taxon>Pseudomonadati</taxon>
        <taxon>Pseudomonadota</taxon>
        <taxon>Betaproteobacteria</taxon>
        <taxon>Burkholderiales</taxon>
        <taxon>Sphaerotilaceae</taxon>
        <taxon>Roseateles</taxon>
    </lineage>
</organism>
<evidence type="ECO:0008006" key="4">
    <source>
        <dbReference type="Google" id="ProtNLM"/>
    </source>
</evidence>
<dbReference type="Proteomes" id="UP000574369">
    <property type="component" value="Unassembled WGS sequence"/>
</dbReference>
<evidence type="ECO:0000313" key="3">
    <source>
        <dbReference type="Proteomes" id="UP000574369"/>
    </source>
</evidence>
<evidence type="ECO:0000313" key="2">
    <source>
        <dbReference type="EMBL" id="MBB3192971.1"/>
    </source>
</evidence>
<gene>
    <name evidence="2" type="ORF">FHS28_000336</name>
</gene>
<dbReference type="EMBL" id="JACHXO010000001">
    <property type="protein sequence ID" value="MBB3192971.1"/>
    <property type="molecule type" value="Genomic_DNA"/>
</dbReference>
<accession>A0ABR6GLJ5</accession>
<comment type="caution">
    <text evidence="2">The sequence shown here is derived from an EMBL/GenBank/DDBJ whole genome shotgun (WGS) entry which is preliminary data.</text>
</comment>
<dbReference type="RefSeq" id="WP_088449375.1">
    <property type="nucleotide sequence ID" value="NZ_JACHXO010000001.1"/>
</dbReference>
<sequence length="472" mass="50882">MAFNPGAGSSGGVNRGEFAGASDGFSKELPGSGSGATALAKTCIIAGTRVIFELEWSPTQDRGHPDAEFQRARKLGYSFATMLPDKSLIGLARGLQPGPGRPHSAVVMLIERFSSGGAEAVVLSAGNRVAFIGLMDRRPVPGFDRLVNNLESALALLKEFRDIHIDQDVRVATDLPNVVANGEPLQVQTIFEMPETGSLVRPLVNRMLRRAVAGGVTAAVLLGSGVGYTLWSQYQQRKAAEAAARLAQENDPNRLYERSIEPMLRSAGQPGNAVLDRWRALLNRVPLSREGWALQRFTCSQSSPDCEATWSRNFGNFSDFLTRPPQDPQSPDPQLNADNNSNDLLGATITTHYTWVESGPVPAVLAREQLPQVETVTQTWGSRLQDVALVAGSSQAAMLKPAQLFGPPTVTNLGVLHRPVVRLAWQVTDGLWSLPSIDLSPTAVPDTLTVQLNAGQITYTLTGHIYAKGKNF</sequence>
<name>A0ABR6GLJ5_9BURK</name>